<evidence type="ECO:0008006" key="4">
    <source>
        <dbReference type="Google" id="ProtNLM"/>
    </source>
</evidence>
<keyword evidence="1" id="KW-0812">Transmembrane</keyword>
<dbReference type="PROSITE" id="PS51257">
    <property type="entry name" value="PROKAR_LIPOPROTEIN"/>
    <property type="match status" value="1"/>
</dbReference>
<dbReference type="EMBL" id="JACCBU010000001">
    <property type="protein sequence ID" value="NYE71577.1"/>
    <property type="molecule type" value="Genomic_DNA"/>
</dbReference>
<name>A0A7Y9I7G5_9ACTN</name>
<dbReference type="Proteomes" id="UP000569914">
    <property type="component" value="Unassembled WGS sequence"/>
</dbReference>
<evidence type="ECO:0000256" key="1">
    <source>
        <dbReference type="SAM" id="Phobius"/>
    </source>
</evidence>
<protein>
    <recommendedName>
        <fullName evidence="4">Amino acid permease</fullName>
    </recommendedName>
</protein>
<evidence type="ECO:0000313" key="2">
    <source>
        <dbReference type="EMBL" id="NYE71577.1"/>
    </source>
</evidence>
<reference evidence="2 3" key="1">
    <citation type="submission" date="2020-07" db="EMBL/GenBank/DDBJ databases">
        <title>Sequencing the genomes of 1000 actinobacteria strains.</title>
        <authorList>
            <person name="Klenk H.-P."/>
        </authorList>
    </citation>
    <scope>NUCLEOTIDE SEQUENCE [LARGE SCALE GENOMIC DNA]</scope>
    <source>
        <strain evidence="2 3">DSM 22083</strain>
    </source>
</reference>
<evidence type="ECO:0000313" key="3">
    <source>
        <dbReference type="Proteomes" id="UP000569914"/>
    </source>
</evidence>
<accession>A0A7Y9I7G5</accession>
<feature type="transmembrane region" description="Helical" evidence="1">
    <location>
        <begin position="38"/>
        <end position="60"/>
    </location>
</feature>
<keyword evidence="3" id="KW-1185">Reference proteome</keyword>
<dbReference type="Gene3D" id="1.20.1740.10">
    <property type="entry name" value="Amino acid/polyamine transporter I"/>
    <property type="match status" value="1"/>
</dbReference>
<keyword evidence="1" id="KW-1133">Transmembrane helix</keyword>
<feature type="transmembrane region" description="Helical" evidence="1">
    <location>
        <begin position="12"/>
        <end position="32"/>
    </location>
</feature>
<comment type="caution">
    <text evidence="2">The sequence shown here is derived from an EMBL/GenBank/DDBJ whole genome shotgun (WGS) entry which is preliminary data.</text>
</comment>
<sequence length="71" mass="8113">MLILRRDRVPHRHFTVWTPVPVLGILSCLMLLSQQEPAIWSFAAFVMAIGVALLLIMRLAKPDRPARRPQP</sequence>
<dbReference type="RefSeq" id="WP_218871319.1">
    <property type="nucleotide sequence ID" value="NZ_JACCBU010000001.1"/>
</dbReference>
<gene>
    <name evidence="2" type="ORF">BKA15_002906</name>
</gene>
<keyword evidence="1" id="KW-0472">Membrane</keyword>
<dbReference type="AlphaFoldDB" id="A0A7Y9I7G5"/>
<organism evidence="2 3">
    <name type="scientific">Microlunatus parietis</name>
    <dbReference type="NCBI Taxonomy" id="682979"/>
    <lineage>
        <taxon>Bacteria</taxon>
        <taxon>Bacillati</taxon>
        <taxon>Actinomycetota</taxon>
        <taxon>Actinomycetes</taxon>
        <taxon>Propionibacteriales</taxon>
        <taxon>Propionibacteriaceae</taxon>
        <taxon>Microlunatus</taxon>
    </lineage>
</organism>
<proteinExistence type="predicted"/>